<feature type="compositionally biased region" description="Pro residues" evidence="13">
    <location>
        <begin position="411"/>
        <end position="420"/>
    </location>
</feature>
<protein>
    <recommendedName>
        <fullName evidence="3">chitinase</fullName>
        <ecNumber evidence="3">3.2.1.14</ecNumber>
    </recommendedName>
</protein>
<keyword evidence="11" id="KW-0624">Polysaccharide degradation</keyword>
<evidence type="ECO:0000313" key="17">
    <source>
        <dbReference type="Proteomes" id="UP001497623"/>
    </source>
</evidence>
<dbReference type="Gene3D" id="3.20.20.80">
    <property type="entry name" value="Glycosidases"/>
    <property type="match status" value="1"/>
</dbReference>
<feature type="signal peptide" evidence="14">
    <location>
        <begin position="1"/>
        <end position="18"/>
    </location>
</feature>
<dbReference type="SUPFAM" id="SSF54556">
    <property type="entry name" value="Chitinase insertion domain"/>
    <property type="match status" value="1"/>
</dbReference>
<keyword evidence="9" id="KW-0119">Carbohydrate metabolism</keyword>
<dbReference type="PANTHER" id="PTHR11177:SF403">
    <property type="entry name" value="CHITINASE 2-RELATED"/>
    <property type="match status" value="1"/>
</dbReference>
<evidence type="ECO:0000256" key="2">
    <source>
        <dbReference type="ARBA" id="ARBA00009121"/>
    </source>
</evidence>
<accession>A0AAV2PQ07</accession>
<dbReference type="InterPro" id="IPR001579">
    <property type="entry name" value="Glyco_hydro_18_chit_AS"/>
</dbReference>
<dbReference type="FunFam" id="3.10.50.10:FF:000004">
    <property type="entry name" value="Chitinase 5"/>
    <property type="match status" value="1"/>
</dbReference>
<keyword evidence="10 12" id="KW-0326">Glycosidase</keyword>
<sequence length="435" mass="48782">MKGVTLLVVAAVATIATGDHGGVHDHKQRMVCYLGSWAVYRPGMGKFSIEDIDATLCNNLVYSFVGLDEATFKVKSLDPEYDINKKAFERFVGLKKQNPDLEITVAIGGWTEGSKKYSAMAANPALRRGFIDSIVMFIKEHNFDGLDLDWEYPANRGGVPEDKENFVTLVKELRQEFDKHDWLLTAALGAGKSTIESAYNVKELARYVDYIHVMAYDYHGKWDGKTGHNAPLYPRDDETEAEKTLNVEYTINYYLQLGCPPEKLVMGLGLYGRTFLLQDKANQQFGSASQPTAFAGPYTREDGFLGYNEICEKQKTEAGLWKVVWQKAHQAPYMFMENMWVSYDDDNSLHLKTAFAQKKGLAGVMVWSIDTDDFKGTCFNQKFPLLRAINKALADKKDQRPAQAGPGSGPAHPPVHPPVHPPHKPGLDDHDHDHD</sequence>
<evidence type="ECO:0000256" key="3">
    <source>
        <dbReference type="ARBA" id="ARBA00012729"/>
    </source>
</evidence>
<evidence type="ECO:0000313" key="16">
    <source>
        <dbReference type="EMBL" id="CAL4062917.1"/>
    </source>
</evidence>
<evidence type="ECO:0000256" key="5">
    <source>
        <dbReference type="ARBA" id="ARBA00022729"/>
    </source>
</evidence>
<feature type="region of interest" description="Disordered" evidence="13">
    <location>
        <begin position="394"/>
        <end position="435"/>
    </location>
</feature>
<dbReference type="PROSITE" id="PS51910">
    <property type="entry name" value="GH18_2"/>
    <property type="match status" value="1"/>
</dbReference>
<dbReference type="GO" id="GO:0000272">
    <property type="term" value="P:polysaccharide catabolic process"/>
    <property type="evidence" value="ECO:0007669"/>
    <property type="project" value="UniProtKB-KW"/>
</dbReference>
<dbReference type="GO" id="GO:0005576">
    <property type="term" value="C:extracellular region"/>
    <property type="evidence" value="ECO:0007669"/>
    <property type="project" value="TreeGrafter"/>
</dbReference>
<dbReference type="InterPro" id="IPR001223">
    <property type="entry name" value="Glyco_hydro18_cat"/>
</dbReference>
<evidence type="ECO:0000256" key="11">
    <source>
        <dbReference type="ARBA" id="ARBA00023326"/>
    </source>
</evidence>
<evidence type="ECO:0000256" key="1">
    <source>
        <dbReference type="ARBA" id="ARBA00000822"/>
    </source>
</evidence>
<keyword evidence="5 14" id="KW-0732">Signal</keyword>
<keyword evidence="7" id="KW-0146">Chitin degradation</keyword>
<evidence type="ECO:0000256" key="13">
    <source>
        <dbReference type="SAM" id="MobiDB-lite"/>
    </source>
</evidence>
<dbReference type="GO" id="GO:0008061">
    <property type="term" value="F:chitin binding"/>
    <property type="evidence" value="ECO:0007669"/>
    <property type="project" value="UniProtKB-KW"/>
</dbReference>
<name>A0AAV2PQ07_MEGNR</name>
<gene>
    <name evidence="16" type="ORF">MNOR_LOCUS2932</name>
</gene>
<dbReference type="EC" id="3.2.1.14" evidence="3"/>
<keyword evidence="17" id="KW-1185">Reference proteome</keyword>
<feature type="compositionally biased region" description="Basic and acidic residues" evidence="13">
    <location>
        <begin position="425"/>
        <end position="435"/>
    </location>
</feature>
<dbReference type="CDD" id="cd02872">
    <property type="entry name" value="GH18_chitolectin_chitotriosidase"/>
    <property type="match status" value="1"/>
</dbReference>
<dbReference type="AlphaFoldDB" id="A0AAV2PQ07"/>
<dbReference type="GO" id="GO:0006032">
    <property type="term" value="P:chitin catabolic process"/>
    <property type="evidence" value="ECO:0007669"/>
    <property type="project" value="UniProtKB-KW"/>
</dbReference>
<dbReference type="Gene3D" id="3.10.50.10">
    <property type="match status" value="1"/>
</dbReference>
<feature type="domain" description="GH18" evidence="15">
    <location>
        <begin position="28"/>
        <end position="396"/>
    </location>
</feature>
<dbReference type="InterPro" id="IPR017853">
    <property type="entry name" value="GH"/>
</dbReference>
<keyword evidence="4" id="KW-0147">Chitin-binding</keyword>
<evidence type="ECO:0000256" key="12">
    <source>
        <dbReference type="RuleBase" id="RU000489"/>
    </source>
</evidence>
<dbReference type="FunFam" id="3.20.20.80:FF:000144">
    <property type="entry name" value="Chitinase"/>
    <property type="match status" value="1"/>
</dbReference>
<evidence type="ECO:0000256" key="6">
    <source>
        <dbReference type="ARBA" id="ARBA00022801"/>
    </source>
</evidence>
<dbReference type="PROSITE" id="PS01095">
    <property type="entry name" value="GH18_1"/>
    <property type="match status" value="1"/>
</dbReference>
<reference evidence="16 17" key="1">
    <citation type="submission" date="2024-05" db="EMBL/GenBank/DDBJ databases">
        <authorList>
            <person name="Wallberg A."/>
        </authorList>
    </citation>
    <scope>NUCLEOTIDE SEQUENCE [LARGE SCALE GENOMIC DNA]</scope>
</reference>
<comment type="caution">
    <text evidence="16">The sequence shown here is derived from an EMBL/GenBank/DDBJ whole genome shotgun (WGS) entry which is preliminary data.</text>
</comment>
<dbReference type="SUPFAM" id="SSF51445">
    <property type="entry name" value="(Trans)glycosidases"/>
    <property type="match status" value="1"/>
</dbReference>
<evidence type="ECO:0000256" key="8">
    <source>
        <dbReference type="ARBA" id="ARBA00023157"/>
    </source>
</evidence>
<evidence type="ECO:0000256" key="10">
    <source>
        <dbReference type="ARBA" id="ARBA00023295"/>
    </source>
</evidence>
<proteinExistence type="inferred from homology"/>
<evidence type="ECO:0000256" key="14">
    <source>
        <dbReference type="SAM" id="SignalP"/>
    </source>
</evidence>
<evidence type="ECO:0000256" key="4">
    <source>
        <dbReference type="ARBA" id="ARBA00022669"/>
    </source>
</evidence>
<dbReference type="Pfam" id="PF00704">
    <property type="entry name" value="Glyco_hydro_18"/>
    <property type="match status" value="1"/>
</dbReference>
<keyword evidence="8" id="KW-1015">Disulfide bond</keyword>
<comment type="catalytic activity">
    <reaction evidence="1">
        <text>Random endo-hydrolysis of N-acetyl-beta-D-glucosaminide (1-&gt;4)-beta-linkages in chitin and chitodextrins.</text>
        <dbReference type="EC" id="3.2.1.14"/>
    </reaction>
</comment>
<dbReference type="EMBL" id="CAXKWB010000948">
    <property type="protein sequence ID" value="CAL4062917.1"/>
    <property type="molecule type" value="Genomic_DNA"/>
</dbReference>
<dbReference type="GO" id="GO:0008843">
    <property type="term" value="F:endochitinase activity"/>
    <property type="evidence" value="ECO:0007669"/>
    <property type="project" value="UniProtKB-EC"/>
</dbReference>
<organism evidence="16 17">
    <name type="scientific">Meganyctiphanes norvegica</name>
    <name type="common">Northern krill</name>
    <name type="synonym">Thysanopoda norvegica</name>
    <dbReference type="NCBI Taxonomy" id="48144"/>
    <lineage>
        <taxon>Eukaryota</taxon>
        <taxon>Metazoa</taxon>
        <taxon>Ecdysozoa</taxon>
        <taxon>Arthropoda</taxon>
        <taxon>Crustacea</taxon>
        <taxon>Multicrustacea</taxon>
        <taxon>Malacostraca</taxon>
        <taxon>Eumalacostraca</taxon>
        <taxon>Eucarida</taxon>
        <taxon>Euphausiacea</taxon>
        <taxon>Euphausiidae</taxon>
        <taxon>Meganyctiphanes</taxon>
    </lineage>
</organism>
<evidence type="ECO:0000256" key="9">
    <source>
        <dbReference type="ARBA" id="ARBA00023277"/>
    </source>
</evidence>
<dbReference type="InterPro" id="IPR050314">
    <property type="entry name" value="Glycosyl_Hydrlase_18"/>
</dbReference>
<dbReference type="InterPro" id="IPR029070">
    <property type="entry name" value="Chitinase_insertion_sf"/>
</dbReference>
<evidence type="ECO:0000259" key="15">
    <source>
        <dbReference type="PROSITE" id="PS51910"/>
    </source>
</evidence>
<dbReference type="SMART" id="SM00636">
    <property type="entry name" value="Glyco_18"/>
    <property type="match status" value="1"/>
</dbReference>
<evidence type="ECO:0000256" key="7">
    <source>
        <dbReference type="ARBA" id="ARBA00023024"/>
    </source>
</evidence>
<comment type="similarity">
    <text evidence="2">Belongs to the glycosyl hydrolase 18 family. Chitinase class II subfamily.</text>
</comment>
<feature type="chain" id="PRO_5043629231" description="chitinase" evidence="14">
    <location>
        <begin position="19"/>
        <end position="435"/>
    </location>
</feature>
<feature type="non-terminal residue" evidence="16">
    <location>
        <position position="435"/>
    </location>
</feature>
<dbReference type="InterPro" id="IPR011583">
    <property type="entry name" value="Chitinase_II/V-like_cat"/>
</dbReference>
<keyword evidence="6 12" id="KW-0378">Hydrolase</keyword>
<dbReference type="Proteomes" id="UP001497623">
    <property type="component" value="Unassembled WGS sequence"/>
</dbReference>
<dbReference type="PANTHER" id="PTHR11177">
    <property type="entry name" value="CHITINASE"/>
    <property type="match status" value="1"/>
</dbReference>